<dbReference type="Proteomes" id="UP001610444">
    <property type="component" value="Unassembled WGS sequence"/>
</dbReference>
<keyword evidence="4" id="KW-1185">Reference proteome</keyword>
<reference evidence="3 4" key="1">
    <citation type="submission" date="2024-07" db="EMBL/GenBank/DDBJ databases">
        <title>Section-level genome sequencing and comparative genomics of Aspergillus sections Usti and Cavernicolus.</title>
        <authorList>
            <consortium name="Lawrence Berkeley National Laboratory"/>
            <person name="Nybo J.L."/>
            <person name="Vesth T.C."/>
            <person name="Theobald S."/>
            <person name="Frisvad J.C."/>
            <person name="Larsen T.O."/>
            <person name="Kjaerboelling I."/>
            <person name="Rothschild-Mancinelli K."/>
            <person name="Lyhne E.K."/>
            <person name="Kogle M.E."/>
            <person name="Barry K."/>
            <person name="Clum A."/>
            <person name="Na H."/>
            <person name="Ledsgaard L."/>
            <person name="Lin J."/>
            <person name="Lipzen A."/>
            <person name="Kuo A."/>
            <person name="Riley R."/>
            <person name="Mondo S."/>
            <person name="LaButti K."/>
            <person name="Haridas S."/>
            <person name="Pangalinan J."/>
            <person name="Salamov A.A."/>
            <person name="Simmons B.A."/>
            <person name="Magnuson J.K."/>
            <person name="Chen J."/>
            <person name="Drula E."/>
            <person name="Henrissat B."/>
            <person name="Wiebenga A."/>
            <person name="Lubbers R.J."/>
            <person name="Gomes A.C."/>
            <person name="Macurrencykelacurrency M.R."/>
            <person name="Stajich J."/>
            <person name="Grigoriev I.V."/>
            <person name="Mortensen U.H."/>
            <person name="De vries R.P."/>
            <person name="Baker S.E."/>
            <person name="Andersen M.R."/>
        </authorList>
    </citation>
    <scope>NUCLEOTIDE SEQUENCE [LARGE SCALE GENOMIC DNA]</scope>
    <source>
        <strain evidence="3 4">CBS 756.74</strain>
    </source>
</reference>
<feature type="domain" description="DUF7703" evidence="2">
    <location>
        <begin position="22"/>
        <end position="187"/>
    </location>
</feature>
<proteinExistence type="predicted"/>
<evidence type="ECO:0000259" key="2">
    <source>
        <dbReference type="Pfam" id="PF24802"/>
    </source>
</evidence>
<gene>
    <name evidence="3" type="ORF">BJX68DRAFT_271715</name>
</gene>
<organism evidence="3 4">
    <name type="scientific">Aspergillus pseudodeflectus</name>
    <dbReference type="NCBI Taxonomy" id="176178"/>
    <lineage>
        <taxon>Eukaryota</taxon>
        <taxon>Fungi</taxon>
        <taxon>Dikarya</taxon>
        <taxon>Ascomycota</taxon>
        <taxon>Pezizomycotina</taxon>
        <taxon>Eurotiomycetes</taxon>
        <taxon>Eurotiomycetidae</taxon>
        <taxon>Eurotiales</taxon>
        <taxon>Aspergillaceae</taxon>
        <taxon>Aspergillus</taxon>
        <taxon>Aspergillus subgen. Nidulantes</taxon>
    </lineage>
</organism>
<feature type="transmembrane region" description="Helical" evidence="1">
    <location>
        <begin position="109"/>
        <end position="130"/>
    </location>
</feature>
<protein>
    <submittedName>
        <fullName evidence="3">Integral membrane protein</fullName>
    </submittedName>
</protein>
<dbReference type="Pfam" id="PF24802">
    <property type="entry name" value="DUF7703"/>
    <property type="match status" value="1"/>
</dbReference>
<accession>A0ABR4JJY3</accession>
<dbReference type="PANTHER" id="PTHR37013">
    <property type="entry name" value="INTEGRAL MEMBRANE PROTEIN (AFU_ORTHOLOGUE AFUA_1G05950)-RELATED"/>
    <property type="match status" value="1"/>
</dbReference>
<feature type="transmembrane region" description="Helical" evidence="1">
    <location>
        <begin position="12"/>
        <end position="37"/>
    </location>
</feature>
<comment type="caution">
    <text evidence="3">The sequence shown here is derived from an EMBL/GenBank/DDBJ whole genome shotgun (WGS) entry which is preliminary data.</text>
</comment>
<keyword evidence="1" id="KW-0472">Membrane</keyword>
<dbReference type="RefSeq" id="XP_070894020.1">
    <property type="nucleotide sequence ID" value="XM_071047020.1"/>
</dbReference>
<dbReference type="PANTHER" id="PTHR37013:SF4">
    <property type="entry name" value="INTEGRAL MEMBRANE PROTEIN"/>
    <property type="match status" value="1"/>
</dbReference>
<feature type="transmembrane region" description="Helical" evidence="1">
    <location>
        <begin position="150"/>
        <end position="172"/>
    </location>
</feature>
<keyword evidence="1" id="KW-0812">Transmembrane</keyword>
<name>A0ABR4JJY3_9EURO</name>
<evidence type="ECO:0000313" key="3">
    <source>
        <dbReference type="EMBL" id="KAL2840369.1"/>
    </source>
</evidence>
<sequence>MNLCVGLNNLPISLALAGLYGITWYLGVELTISLFLVFNRRRGFYFWSCALVAWGAILTSVFELLLEYCLWPEGVPACTLLFIAWAIMVVAQIWVLYSRLHLLMPGAPVLGIIKRVLVSTSVILLLPGLIMDIASEARPSNPNLTDFSTTWGRVQLVAFVIQETALCVLYMVQAHKYLTERSPLHERTWSAPSSTETAVSTVQHGPPVQTTEERTVLLHLTLANILIIVLDIASIAVMLANMSYLQAAVNSCVHAVKLKVEFSILNRLRDLVSQAVAPEWGVVGMGRREGPDSGVQLTHSAPGS</sequence>
<keyword evidence="1" id="KW-1133">Transmembrane helix</keyword>
<dbReference type="EMBL" id="JBFXLR010000066">
    <property type="protein sequence ID" value="KAL2840369.1"/>
    <property type="molecule type" value="Genomic_DNA"/>
</dbReference>
<dbReference type="InterPro" id="IPR056120">
    <property type="entry name" value="DUF7703"/>
</dbReference>
<feature type="transmembrane region" description="Helical" evidence="1">
    <location>
        <begin position="44"/>
        <end position="62"/>
    </location>
</feature>
<feature type="transmembrane region" description="Helical" evidence="1">
    <location>
        <begin position="74"/>
        <end position="97"/>
    </location>
</feature>
<evidence type="ECO:0000313" key="4">
    <source>
        <dbReference type="Proteomes" id="UP001610444"/>
    </source>
</evidence>
<evidence type="ECO:0000256" key="1">
    <source>
        <dbReference type="SAM" id="Phobius"/>
    </source>
</evidence>
<feature type="transmembrane region" description="Helical" evidence="1">
    <location>
        <begin position="216"/>
        <end position="240"/>
    </location>
</feature>
<dbReference type="GeneID" id="98162184"/>